<dbReference type="InterPro" id="IPR008567">
    <property type="entry name" value="BKACE"/>
</dbReference>
<name>A0ABY2X2W9_9RHOB</name>
<dbReference type="PANTHER" id="PTHR37418">
    <property type="entry name" value="3-KETO-5-AMINOHEXANOATE CLEAVAGE ENZYME-RELATED"/>
    <property type="match status" value="1"/>
</dbReference>
<evidence type="ECO:0000256" key="1">
    <source>
        <dbReference type="ARBA" id="ARBA00001947"/>
    </source>
</evidence>
<organism evidence="5 6">
    <name type="scientific">Ruegeria sediminis</name>
    <dbReference type="NCBI Taxonomy" id="2583820"/>
    <lineage>
        <taxon>Bacteria</taxon>
        <taxon>Pseudomonadati</taxon>
        <taxon>Pseudomonadota</taxon>
        <taxon>Alphaproteobacteria</taxon>
        <taxon>Rhodobacterales</taxon>
        <taxon>Roseobacteraceae</taxon>
        <taxon>Ruegeria</taxon>
    </lineage>
</organism>
<evidence type="ECO:0000256" key="3">
    <source>
        <dbReference type="ARBA" id="ARBA00022723"/>
    </source>
</evidence>
<dbReference type="Pfam" id="PF05853">
    <property type="entry name" value="BKACE"/>
    <property type="match status" value="1"/>
</dbReference>
<dbReference type="InterPro" id="IPR013785">
    <property type="entry name" value="Aldolase_TIM"/>
</dbReference>
<keyword evidence="4" id="KW-0862">Zinc</keyword>
<protein>
    <submittedName>
        <fullName evidence="5">3-keto-5-aminohexanoate cleavage protein</fullName>
    </submittedName>
</protein>
<proteinExistence type="predicted"/>
<comment type="caution">
    <text evidence="5">The sequence shown here is derived from an EMBL/GenBank/DDBJ whole genome shotgun (WGS) entry which is preliminary data.</text>
</comment>
<reference evidence="5 6" key="1">
    <citation type="submission" date="2019-05" db="EMBL/GenBank/DDBJ databases">
        <title>Ruegeria sp. nov., isolated from tidal flat.</title>
        <authorList>
            <person name="Kim W."/>
        </authorList>
    </citation>
    <scope>NUCLEOTIDE SEQUENCE [LARGE SCALE GENOMIC DNA]</scope>
    <source>
        <strain evidence="5 6">CAU 1488</strain>
    </source>
</reference>
<keyword evidence="3" id="KW-0479">Metal-binding</keyword>
<accession>A0ABY2X2W9</accession>
<sequence>MPYILVAPNGARRGHSDHPALPVTTDETVAAARACFAAGAQGLHLHVRDADGRHSLDPGRYREVLGELRQAVPQMQVQITTEAAGIYDVSAQLACVLAVCPYWASISVREIAREPELVDRVYGACAAQGTRVQHILYDAEDVALLTRWRSQGIVRPEQADRLFVLGRYATGQVSRPEDLDRFLPTDAPWMVCAFGPQEHACLLAAAARGGDLRVGFENGLTDADGIPWADNAASVAALVTALERSRT</sequence>
<dbReference type="PANTHER" id="PTHR37418:SF2">
    <property type="entry name" value="3-KETO-5-AMINOHEXANOATE CLEAVAGE ENZYME"/>
    <property type="match status" value="1"/>
</dbReference>
<evidence type="ECO:0000313" key="6">
    <source>
        <dbReference type="Proteomes" id="UP001193035"/>
    </source>
</evidence>
<evidence type="ECO:0000313" key="5">
    <source>
        <dbReference type="EMBL" id="TMV09179.1"/>
    </source>
</evidence>
<evidence type="ECO:0000256" key="2">
    <source>
        <dbReference type="ARBA" id="ARBA00022679"/>
    </source>
</evidence>
<evidence type="ECO:0000256" key="4">
    <source>
        <dbReference type="ARBA" id="ARBA00022833"/>
    </source>
</evidence>
<dbReference type="Proteomes" id="UP001193035">
    <property type="component" value="Unassembled WGS sequence"/>
</dbReference>
<gene>
    <name evidence="5" type="ORF">FGK63_07010</name>
</gene>
<comment type="cofactor">
    <cofactor evidence="1">
        <name>Zn(2+)</name>
        <dbReference type="ChEBI" id="CHEBI:29105"/>
    </cofactor>
</comment>
<keyword evidence="2" id="KW-0808">Transferase</keyword>
<keyword evidence="6" id="KW-1185">Reference proteome</keyword>
<dbReference type="EMBL" id="VCPD01000002">
    <property type="protein sequence ID" value="TMV09179.1"/>
    <property type="molecule type" value="Genomic_DNA"/>
</dbReference>
<dbReference type="Gene3D" id="3.20.20.70">
    <property type="entry name" value="Aldolase class I"/>
    <property type="match status" value="1"/>
</dbReference>